<dbReference type="Pfam" id="PF06835">
    <property type="entry name" value="LptC"/>
    <property type="match status" value="1"/>
</dbReference>
<dbReference type="NCBIfam" id="TIGR04409">
    <property type="entry name" value="LptC_YrbK"/>
    <property type="match status" value="1"/>
</dbReference>
<evidence type="ECO:0000256" key="1">
    <source>
        <dbReference type="SAM" id="Phobius"/>
    </source>
</evidence>
<organism evidence="2 3">
    <name type="scientific">Allosphingosinicella humi</name>
    <dbReference type="NCBI Taxonomy" id="2068657"/>
    <lineage>
        <taxon>Bacteria</taxon>
        <taxon>Pseudomonadati</taxon>
        <taxon>Pseudomonadota</taxon>
        <taxon>Alphaproteobacteria</taxon>
        <taxon>Sphingomonadales</taxon>
        <taxon>Sphingomonadaceae</taxon>
        <taxon>Allosphingosinicella</taxon>
    </lineage>
</organism>
<accession>A0A2U2J3I1</accession>
<dbReference type="AlphaFoldDB" id="A0A2U2J3I1"/>
<evidence type="ECO:0000313" key="2">
    <source>
        <dbReference type="EMBL" id="PWG02890.1"/>
    </source>
</evidence>
<name>A0A2U2J3I1_9SPHN</name>
<dbReference type="InterPro" id="IPR010664">
    <property type="entry name" value="LipoPS_assembly_LptC-rel"/>
</dbReference>
<keyword evidence="1" id="KW-1133">Transmembrane helix</keyword>
<gene>
    <name evidence="2" type="primary">lptC</name>
    <name evidence="2" type="ORF">DF286_08425</name>
</gene>
<evidence type="ECO:0000313" key="3">
    <source>
        <dbReference type="Proteomes" id="UP000245916"/>
    </source>
</evidence>
<protein>
    <submittedName>
        <fullName evidence="2">LPS export ABC transporter periplasmic protein LptC</fullName>
    </submittedName>
</protein>
<dbReference type="InterPro" id="IPR026265">
    <property type="entry name" value="LptC"/>
</dbReference>
<reference evidence="2 3" key="1">
    <citation type="submission" date="2018-05" db="EMBL/GenBank/DDBJ databases">
        <title>Genome of Sphingosinicella humi QZX222.</title>
        <authorList>
            <person name="Qiao Z."/>
            <person name="Wang G."/>
        </authorList>
    </citation>
    <scope>NUCLEOTIDE SEQUENCE [LARGE SCALE GENOMIC DNA]</scope>
    <source>
        <strain evidence="2 3">QZX222</strain>
    </source>
</reference>
<keyword evidence="3" id="KW-1185">Reference proteome</keyword>
<dbReference type="GO" id="GO:0015221">
    <property type="term" value="F:lipopolysaccharide transmembrane transporter activity"/>
    <property type="evidence" value="ECO:0007669"/>
    <property type="project" value="InterPro"/>
</dbReference>
<dbReference type="EMBL" id="QFFF01000001">
    <property type="protein sequence ID" value="PWG02890.1"/>
    <property type="molecule type" value="Genomic_DNA"/>
</dbReference>
<dbReference type="RefSeq" id="WP_109271028.1">
    <property type="nucleotide sequence ID" value="NZ_QFFF01000001.1"/>
</dbReference>
<dbReference type="Gene3D" id="2.60.450.10">
    <property type="entry name" value="Lipopolysaccharide (LPS) transport protein A like domain"/>
    <property type="match status" value="1"/>
</dbReference>
<feature type="transmembrane region" description="Helical" evidence="1">
    <location>
        <begin position="31"/>
        <end position="49"/>
    </location>
</feature>
<dbReference type="Proteomes" id="UP000245916">
    <property type="component" value="Unassembled WGS sequence"/>
</dbReference>
<comment type="caution">
    <text evidence="2">The sequence shown here is derived from an EMBL/GenBank/DDBJ whole genome shotgun (WGS) entry which is preliminary data.</text>
</comment>
<proteinExistence type="predicted"/>
<dbReference type="GO" id="GO:0005886">
    <property type="term" value="C:plasma membrane"/>
    <property type="evidence" value="ECO:0007669"/>
    <property type="project" value="InterPro"/>
</dbReference>
<keyword evidence="1" id="KW-0812">Transmembrane</keyword>
<keyword evidence="1" id="KW-0472">Membrane</keyword>
<sequence>MSELADRERIRKQHWAAPGGSHDEVVRTLKIALPVLIGVLMAFLAMAPLSKNQEISFILDKQKVDVAKERMRVQEARYRGQDDKGRPFMITARSAVQATSRDPIVDILGMRARIALESGPATLKADRGRYNLETETVNVIGPILFTAADGYRLQTRDVAVDLDSRVMATDGRVEGQMPLGRFSANRMRADLESRTVTLTGNARLHIVQGGLR</sequence>
<dbReference type="OrthoDB" id="7423492at2"/>